<evidence type="ECO:0000256" key="1">
    <source>
        <dbReference type="ARBA" id="ARBA00004141"/>
    </source>
</evidence>
<comment type="subcellular location">
    <subcellularLocation>
        <location evidence="1">Membrane</location>
        <topology evidence="1">Multi-pass membrane protein</topology>
    </subcellularLocation>
</comment>
<evidence type="ECO:0000256" key="7">
    <source>
        <dbReference type="ARBA" id="ARBA00023136"/>
    </source>
</evidence>
<feature type="transmembrane region" description="Helical" evidence="8">
    <location>
        <begin position="16"/>
        <end position="37"/>
    </location>
</feature>
<comment type="caution">
    <text evidence="9">The sequence shown here is derived from an EMBL/GenBank/DDBJ whole genome shotgun (WGS) entry which is preliminary data.</text>
</comment>
<dbReference type="Proteomes" id="UP001597180">
    <property type="component" value="Unassembled WGS sequence"/>
</dbReference>
<keyword evidence="4" id="KW-0309">Germination</keyword>
<feature type="transmembrane region" description="Helical" evidence="8">
    <location>
        <begin position="49"/>
        <end position="68"/>
    </location>
</feature>
<feature type="transmembrane region" description="Helical" evidence="8">
    <location>
        <begin position="194"/>
        <end position="211"/>
    </location>
</feature>
<accession>A0ABW3USX0</accession>
<evidence type="ECO:0000313" key="9">
    <source>
        <dbReference type="EMBL" id="MFD1224033.1"/>
    </source>
</evidence>
<evidence type="ECO:0000256" key="3">
    <source>
        <dbReference type="ARBA" id="ARBA00022448"/>
    </source>
</evidence>
<keyword evidence="6 8" id="KW-1133">Transmembrane helix</keyword>
<evidence type="ECO:0000256" key="2">
    <source>
        <dbReference type="ARBA" id="ARBA00007998"/>
    </source>
</evidence>
<keyword evidence="7 8" id="KW-0472">Membrane</keyword>
<feature type="transmembrane region" description="Helical" evidence="8">
    <location>
        <begin position="276"/>
        <end position="299"/>
    </location>
</feature>
<evidence type="ECO:0000313" key="10">
    <source>
        <dbReference type="Proteomes" id="UP001597180"/>
    </source>
</evidence>
<feature type="transmembrane region" description="Helical" evidence="8">
    <location>
        <begin position="311"/>
        <end position="327"/>
    </location>
</feature>
<dbReference type="InterPro" id="IPR004761">
    <property type="entry name" value="Spore_GerAB"/>
</dbReference>
<sequence length="368" mass="41177">MGIFKYADEEVGQKEMIMTVSSMLIGVGVLTLPRLVASSTKSSDGWMSILLAGTITVVFGIVVSMLVNRYHHKTFFEYACLIVTKPIACVLIFLQGIYFFLFCAYEMRAIASISKQYLFVRTPIEFIAMTFLLVVIYAVSGSRVGLIRLNVLFLPIVLSIALLMMALSIGIFDLNNLKPFFISSPKEILKGSQQAMYSMLGFEIVLFYGSLMRRPKETAKAMVYGIAIPVIFYLIIFIFGIGIFSHAGAMNIMYPAIEIAKEVKIPGEFFERFESLFFVIWMMTIFNTTSMAMDVSVICYTSLFKKMSKRTCILILSPIVYLLGMLPKDQAEFTMLGDLISYLGILFAGVLPLMLLILAKLRGVTDCG</sequence>
<reference evidence="10" key="1">
    <citation type="journal article" date="2019" name="Int. J. Syst. Evol. Microbiol.">
        <title>The Global Catalogue of Microorganisms (GCM) 10K type strain sequencing project: providing services to taxonomists for standard genome sequencing and annotation.</title>
        <authorList>
            <consortium name="The Broad Institute Genomics Platform"/>
            <consortium name="The Broad Institute Genome Sequencing Center for Infectious Disease"/>
            <person name="Wu L."/>
            <person name="Ma J."/>
        </authorList>
    </citation>
    <scope>NUCLEOTIDE SEQUENCE [LARGE SCALE GENOMIC DNA]</scope>
    <source>
        <strain evidence="10">CCUG 53270</strain>
    </source>
</reference>
<evidence type="ECO:0000256" key="5">
    <source>
        <dbReference type="ARBA" id="ARBA00022692"/>
    </source>
</evidence>
<proteinExistence type="inferred from homology"/>
<keyword evidence="10" id="KW-1185">Reference proteome</keyword>
<comment type="similarity">
    <text evidence="2">Belongs to the amino acid-polyamine-organocation (APC) superfamily. Spore germination protein (SGP) (TC 2.A.3.9) family.</text>
</comment>
<feature type="transmembrane region" description="Helical" evidence="8">
    <location>
        <begin position="339"/>
        <end position="359"/>
    </location>
</feature>
<gene>
    <name evidence="9" type="ORF">ACFQ4B_28320</name>
</gene>
<dbReference type="PANTHER" id="PTHR34975:SF2">
    <property type="entry name" value="SPORE GERMINATION PROTEIN A2"/>
    <property type="match status" value="1"/>
</dbReference>
<dbReference type="Pfam" id="PF03845">
    <property type="entry name" value="Spore_permease"/>
    <property type="match status" value="1"/>
</dbReference>
<dbReference type="PANTHER" id="PTHR34975">
    <property type="entry name" value="SPORE GERMINATION PROTEIN A2"/>
    <property type="match status" value="1"/>
</dbReference>
<feature type="transmembrane region" description="Helical" evidence="8">
    <location>
        <begin position="118"/>
        <end position="139"/>
    </location>
</feature>
<protein>
    <submittedName>
        <fullName evidence="9">Endospore germination permease</fullName>
    </submittedName>
</protein>
<evidence type="ECO:0000256" key="4">
    <source>
        <dbReference type="ARBA" id="ARBA00022544"/>
    </source>
</evidence>
<keyword evidence="5 8" id="KW-0812">Transmembrane</keyword>
<name>A0ABW3USX0_9BACL</name>
<dbReference type="EMBL" id="JBHTLU010000041">
    <property type="protein sequence ID" value="MFD1224033.1"/>
    <property type="molecule type" value="Genomic_DNA"/>
</dbReference>
<organism evidence="9 10">
    <name type="scientific">Paenibacillus vulneris</name>
    <dbReference type="NCBI Taxonomy" id="1133364"/>
    <lineage>
        <taxon>Bacteria</taxon>
        <taxon>Bacillati</taxon>
        <taxon>Bacillota</taxon>
        <taxon>Bacilli</taxon>
        <taxon>Bacillales</taxon>
        <taxon>Paenibacillaceae</taxon>
        <taxon>Paenibacillus</taxon>
    </lineage>
</organism>
<feature type="transmembrane region" description="Helical" evidence="8">
    <location>
        <begin position="223"/>
        <end position="244"/>
    </location>
</feature>
<keyword evidence="3" id="KW-0813">Transport</keyword>
<dbReference type="RefSeq" id="WP_345589367.1">
    <property type="nucleotide sequence ID" value="NZ_BAABJG010000017.1"/>
</dbReference>
<evidence type="ECO:0000256" key="6">
    <source>
        <dbReference type="ARBA" id="ARBA00022989"/>
    </source>
</evidence>
<evidence type="ECO:0000256" key="8">
    <source>
        <dbReference type="SAM" id="Phobius"/>
    </source>
</evidence>
<feature type="transmembrane region" description="Helical" evidence="8">
    <location>
        <begin position="151"/>
        <end position="174"/>
    </location>
</feature>
<feature type="transmembrane region" description="Helical" evidence="8">
    <location>
        <begin position="75"/>
        <end position="98"/>
    </location>
</feature>
<dbReference type="NCBIfam" id="TIGR00912">
    <property type="entry name" value="2A0309"/>
    <property type="match status" value="1"/>
</dbReference>
<dbReference type="Gene3D" id="1.20.1740.10">
    <property type="entry name" value="Amino acid/polyamine transporter I"/>
    <property type="match status" value="1"/>
</dbReference>